<protein>
    <recommendedName>
        <fullName evidence="8">BZIP domain-containing protein</fullName>
    </recommendedName>
</protein>
<evidence type="ECO:0000256" key="5">
    <source>
        <dbReference type="ARBA" id="ARBA00023242"/>
    </source>
</evidence>
<evidence type="ECO:0000256" key="2">
    <source>
        <dbReference type="ARBA" id="ARBA00023015"/>
    </source>
</evidence>
<dbReference type="OrthoDB" id="1299653at2759"/>
<dbReference type="FunFam" id="1.20.5.170:FF:000020">
    <property type="entry name" value="BZIP transcription factor"/>
    <property type="match status" value="1"/>
</dbReference>
<keyword evidence="2" id="KW-0805">Transcription regulation</keyword>
<dbReference type="Gene3D" id="1.20.5.170">
    <property type="match status" value="1"/>
</dbReference>
<accession>A0A5N6L7N8</accession>
<dbReference type="Pfam" id="PF00170">
    <property type="entry name" value="bZIP_1"/>
    <property type="match status" value="1"/>
</dbReference>
<comment type="subcellular location">
    <subcellularLocation>
        <location evidence="1">Nucleus</location>
    </subcellularLocation>
</comment>
<keyword evidence="5" id="KW-0539">Nucleus</keyword>
<sequence length="307" mass="34280">MDYFNHNKKEDSFNYSSMCNTMSRAFSEFDLEELLKQFNRIDGDQRSQSPDGGMFSGAGSVVFGDEDCKSYAAGGSPDAAVEYINPDNLDTLSSYEGMTGNPLWTQDLTPKNSSVTMAMDSPPSICTESPTSDPKPKRQDSNVIGSTSDDELSDYDPGQCEHSYDTKVDVKRIKRMVSNRESARRSRKRKQAYLADLERQVEKLQLEYSLLYKQLTSATHQYKDASTNNRVLKSDVEALRAKVKLAEDTLARGSLTSSLSHLLQNHLTTPHMFNSQNMSRIDDVSPTITVHRDDHGSHPGLQVPGNI</sequence>
<dbReference type="GO" id="GO:0003677">
    <property type="term" value="F:DNA binding"/>
    <property type="evidence" value="ECO:0007669"/>
    <property type="project" value="UniProtKB-KW"/>
</dbReference>
<evidence type="ECO:0000313" key="10">
    <source>
        <dbReference type="Proteomes" id="UP000326396"/>
    </source>
</evidence>
<dbReference type="PROSITE" id="PS50217">
    <property type="entry name" value="BZIP"/>
    <property type="match status" value="1"/>
</dbReference>
<evidence type="ECO:0000256" key="3">
    <source>
        <dbReference type="ARBA" id="ARBA00023125"/>
    </source>
</evidence>
<gene>
    <name evidence="9" type="ORF">E3N88_45956</name>
</gene>
<dbReference type="SMART" id="SM00338">
    <property type="entry name" value="BRLZ"/>
    <property type="match status" value="1"/>
</dbReference>
<dbReference type="InterPro" id="IPR046347">
    <property type="entry name" value="bZIP_sf"/>
</dbReference>
<dbReference type="GO" id="GO:0003700">
    <property type="term" value="F:DNA-binding transcription factor activity"/>
    <property type="evidence" value="ECO:0007669"/>
    <property type="project" value="InterPro"/>
</dbReference>
<dbReference type="PROSITE" id="PS00036">
    <property type="entry name" value="BZIP_BASIC"/>
    <property type="match status" value="1"/>
</dbReference>
<dbReference type="CDD" id="cd14702">
    <property type="entry name" value="bZIP_plant_GBF1"/>
    <property type="match status" value="1"/>
</dbReference>
<keyword evidence="10" id="KW-1185">Reference proteome</keyword>
<keyword evidence="4" id="KW-0804">Transcription</keyword>
<feature type="domain" description="BZIP" evidence="8">
    <location>
        <begin position="169"/>
        <end position="232"/>
    </location>
</feature>
<dbReference type="InterPro" id="IPR045314">
    <property type="entry name" value="bZIP_plant_GBF1"/>
</dbReference>
<reference evidence="9 10" key="1">
    <citation type="submission" date="2019-05" db="EMBL/GenBank/DDBJ databases">
        <title>Mikania micrantha, genome provides insights into the molecular mechanism of rapid growth.</title>
        <authorList>
            <person name="Liu B."/>
        </authorList>
    </citation>
    <scope>NUCLEOTIDE SEQUENCE [LARGE SCALE GENOMIC DNA]</scope>
    <source>
        <strain evidence="9">NLD-2019</strain>
        <tissue evidence="9">Leaf</tissue>
    </source>
</reference>
<name>A0A5N6L7N8_9ASTR</name>
<feature type="region of interest" description="Disordered" evidence="7">
    <location>
        <begin position="103"/>
        <end position="163"/>
    </location>
</feature>
<comment type="caution">
    <text evidence="9">The sequence shown here is derived from an EMBL/GenBank/DDBJ whole genome shotgun (WGS) entry which is preliminary data.</text>
</comment>
<feature type="coiled-coil region" evidence="6">
    <location>
        <begin position="180"/>
        <end position="249"/>
    </location>
</feature>
<dbReference type="GO" id="GO:0046983">
    <property type="term" value="F:protein dimerization activity"/>
    <property type="evidence" value="ECO:0007669"/>
    <property type="project" value="UniProtKB-ARBA"/>
</dbReference>
<evidence type="ECO:0000313" key="9">
    <source>
        <dbReference type="EMBL" id="KAC9346121.1"/>
    </source>
</evidence>
<evidence type="ECO:0000256" key="7">
    <source>
        <dbReference type="SAM" id="MobiDB-lite"/>
    </source>
</evidence>
<dbReference type="PANTHER" id="PTHR47693">
    <property type="entry name" value="BZIP TRANSCRIPTION FACTOR RISBZ3-RELATED"/>
    <property type="match status" value="1"/>
</dbReference>
<keyword evidence="6" id="KW-0175">Coiled coil</keyword>
<dbReference type="PANTHER" id="PTHR47693:SF1">
    <property type="entry name" value="BZIP TRANSCRIPTION FACTOR RISBZ3"/>
    <property type="match status" value="1"/>
</dbReference>
<evidence type="ECO:0000256" key="6">
    <source>
        <dbReference type="SAM" id="Coils"/>
    </source>
</evidence>
<evidence type="ECO:0000256" key="1">
    <source>
        <dbReference type="ARBA" id="ARBA00004123"/>
    </source>
</evidence>
<proteinExistence type="predicted"/>
<dbReference type="GO" id="GO:0005634">
    <property type="term" value="C:nucleus"/>
    <property type="evidence" value="ECO:0007669"/>
    <property type="project" value="UniProtKB-SubCell"/>
</dbReference>
<dbReference type="EMBL" id="SZYD01002613">
    <property type="protein sequence ID" value="KAC9346121.1"/>
    <property type="molecule type" value="Genomic_DNA"/>
</dbReference>
<keyword evidence="3" id="KW-0238">DNA-binding</keyword>
<dbReference type="InterPro" id="IPR004827">
    <property type="entry name" value="bZIP"/>
</dbReference>
<organism evidence="9 10">
    <name type="scientific">Mikania micrantha</name>
    <name type="common">bitter vine</name>
    <dbReference type="NCBI Taxonomy" id="192012"/>
    <lineage>
        <taxon>Eukaryota</taxon>
        <taxon>Viridiplantae</taxon>
        <taxon>Streptophyta</taxon>
        <taxon>Embryophyta</taxon>
        <taxon>Tracheophyta</taxon>
        <taxon>Spermatophyta</taxon>
        <taxon>Magnoliopsida</taxon>
        <taxon>eudicotyledons</taxon>
        <taxon>Gunneridae</taxon>
        <taxon>Pentapetalae</taxon>
        <taxon>asterids</taxon>
        <taxon>campanulids</taxon>
        <taxon>Asterales</taxon>
        <taxon>Asteraceae</taxon>
        <taxon>Asteroideae</taxon>
        <taxon>Heliantheae alliance</taxon>
        <taxon>Eupatorieae</taxon>
        <taxon>Mikania</taxon>
    </lineage>
</organism>
<dbReference type="AlphaFoldDB" id="A0A5N6L7N8"/>
<evidence type="ECO:0000259" key="8">
    <source>
        <dbReference type="PROSITE" id="PS50217"/>
    </source>
</evidence>
<feature type="compositionally biased region" description="Polar residues" evidence="7">
    <location>
        <begin position="103"/>
        <end position="116"/>
    </location>
</feature>
<dbReference type="Proteomes" id="UP000326396">
    <property type="component" value="Unassembled WGS sequence"/>
</dbReference>
<evidence type="ECO:0000256" key="4">
    <source>
        <dbReference type="ARBA" id="ARBA00023163"/>
    </source>
</evidence>
<dbReference type="SUPFAM" id="SSF57959">
    <property type="entry name" value="Leucine zipper domain"/>
    <property type="match status" value="1"/>
</dbReference>
<dbReference type="InterPro" id="IPR044168">
    <property type="entry name" value="RISBZ3/4/5"/>
</dbReference>